<dbReference type="PANTHER" id="PTHR39158">
    <property type="entry name" value="OS08G0560600 PROTEIN"/>
    <property type="match status" value="1"/>
</dbReference>
<evidence type="ECO:0000256" key="1">
    <source>
        <dbReference type="SAM" id="Coils"/>
    </source>
</evidence>
<dbReference type="PANTHER" id="PTHR39158:SF1">
    <property type="entry name" value="DNAJ HOMOLOG SUBFAMILY C MEMBER 28"/>
    <property type="match status" value="1"/>
</dbReference>
<dbReference type="AlphaFoldDB" id="A0A0A6XZU3"/>
<comment type="caution">
    <text evidence="3">The sequence shown here is derived from an EMBL/GenBank/DDBJ whole genome shotgun (WGS) entry which is preliminary data.</text>
</comment>
<evidence type="ECO:0000313" key="3">
    <source>
        <dbReference type="EMBL" id="KHD85622.1"/>
    </source>
</evidence>
<dbReference type="EMBL" id="JAAIWK010000033">
    <property type="protein sequence ID" value="NEY21400.1"/>
    <property type="molecule type" value="Genomic_DNA"/>
</dbReference>
<reference evidence="4 6" key="2">
    <citation type="submission" date="2020-02" db="EMBL/GenBank/DDBJ databases">
        <authorList>
            <person name="Feng H."/>
        </authorList>
    </citation>
    <scope>NUCLEOTIDE SEQUENCE [LARGE SCALE GENOMIC DNA]</scope>
    <source>
        <strain evidence="4 6">Gsoil 114</strain>
    </source>
</reference>
<name>A0A0A6XZU3_9BACI</name>
<dbReference type="OrthoDB" id="9798476at2"/>
<dbReference type="RefSeq" id="WP_035354312.1">
    <property type="nucleotide sequence ID" value="NZ_JAAIWK010000033.1"/>
</dbReference>
<evidence type="ECO:0000313" key="4">
    <source>
        <dbReference type="EMBL" id="NEY21400.1"/>
    </source>
</evidence>
<evidence type="ECO:0000313" key="6">
    <source>
        <dbReference type="Proteomes" id="UP000476934"/>
    </source>
</evidence>
<organism evidence="3 5">
    <name type="scientific">Heyndrickxia ginsengihumi</name>
    <dbReference type="NCBI Taxonomy" id="363870"/>
    <lineage>
        <taxon>Bacteria</taxon>
        <taxon>Bacillati</taxon>
        <taxon>Bacillota</taxon>
        <taxon>Bacilli</taxon>
        <taxon>Bacillales</taxon>
        <taxon>Bacillaceae</taxon>
        <taxon>Heyndrickxia</taxon>
    </lineage>
</organism>
<feature type="domain" description="DnaJ homologue subfamily C member 28 conserved" evidence="2">
    <location>
        <begin position="6"/>
        <end position="72"/>
    </location>
</feature>
<dbReference type="Proteomes" id="UP000030588">
    <property type="component" value="Unassembled WGS sequence"/>
</dbReference>
<dbReference type="STRING" id="363870.NG54_08165"/>
<reference evidence="4 6" key="3">
    <citation type="submission" date="2020-03" db="EMBL/GenBank/DDBJ databases">
        <title>Bacillus aquiflavi sp. nov., isolated from yellow water of strong flavor Chinese baijiu in Yibin region of China.</title>
        <authorList>
            <person name="Xie J."/>
        </authorList>
    </citation>
    <scope>NUCLEOTIDE SEQUENCE [LARGE SCALE GENOMIC DNA]</scope>
    <source>
        <strain evidence="4 6">Gsoil 114</strain>
    </source>
</reference>
<reference evidence="3 5" key="1">
    <citation type="submission" date="2014-10" db="EMBL/GenBank/DDBJ databases">
        <title>Draft genome of phytase producing Bacillus ginsengihumi strain M2.11.</title>
        <authorList>
            <person name="Toymentseva A."/>
            <person name="Boulygina E.A."/>
            <person name="Kazakov S.V."/>
            <person name="Kayumov I."/>
            <person name="Suleimanova A.D."/>
            <person name="Mardanova A.M."/>
            <person name="Maria S.N."/>
            <person name="Sergey M.Y."/>
            <person name="Sharipova M.R."/>
        </authorList>
    </citation>
    <scope>NUCLEOTIDE SEQUENCE [LARGE SCALE GENOMIC DNA]</scope>
    <source>
        <strain evidence="3 5">M2.11</strain>
    </source>
</reference>
<sequence>MDFTRLVEEKIREATRNGAFDHLSGYGKPLPKDDLAGVPADLKMGYRILKNAGFSPEEANIKKELMTIEDLIKQSENELEKEGLQKQLNEKILAYNQLLSKNRIRSNSSIFKNYQEKIEKKLLE</sequence>
<feature type="coiled-coil region" evidence="1">
    <location>
        <begin position="58"/>
        <end position="85"/>
    </location>
</feature>
<evidence type="ECO:0000259" key="2">
    <source>
        <dbReference type="Pfam" id="PF09350"/>
    </source>
</evidence>
<dbReference type="EMBL" id="JRUN01000019">
    <property type="protein sequence ID" value="KHD85622.1"/>
    <property type="molecule type" value="Genomic_DNA"/>
</dbReference>
<evidence type="ECO:0000313" key="5">
    <source>
        <dbReference type="Proteomes" id="UP000030588"/>
    </source>
</evidence>
<protein>
    <submittedName>
        <fullName evidence="4">DUF1992 domain-containing protein</fullName>
    </submittedName>
</protein>
<proteinExistence type="predicted"/>
<accession>A0A0A6XZU3</accession>
<dbReference type="Pfam" id="PF09350">
    <property type="entry name" value="DJC28_CD"/>
    <property type="match status" value="1"/>
</dbReference>
<dbReference type="InterPro" id="IPR052573">
    <property type="entry name" value="DnaJ_C_subfamily_28"/>
</dbReference>
<dbReference type="Proteomes" id="UP000476934">
    <property type="component" value="Unassembled WGS sequence"/>
</dbReference>
<gene>
    <name evidence="4" type="ORF">G4D61_15760</name>
    <name evidence="3" type="ORF">NG54_08165</name>
</gene>
<keyword evidence="6" id="KW-1185">Reference proteome</keyword>
<dbReference type="InterPro" id="IPR018961">
    <property type="entry name" value="DnaJ_homolog_subfam-C_membr-28"/>
</dbReference>
<keyword evidence="1" id="KW-0175">Coiled coil</keyword>